<accession>A0ABM1Q717</accession>
<dbReference type="SUPFAM" id="SSF50249">
    <property type="entry name" value="Nucleic acid-binding proteins"/>
    <property type="match status" value="1"/>
</dbReference>
<dbReference type="InterPro" id="IPR012340">
    <property type="entry name" value="NA-bd_OB-fold"/>
</dbReference>
<evidence type="ECO:0000313" key="1">
    <source>
        <dbReference type="Proteomes" id="UP000694864"/>
    </source>
</evidence>
<proteinExistence type="predicted"/>
<dbReference type="CDD" id="cd04480">
    <property type="entry name" value="RPA1_DBD_A_like"/>
    <property type="match status" value="1"/>
</dbReference>
<sequence>MNSSFVSFADLKAGRLDQQIVGRILCFWPARNVKKGGQLMGVYFLLIDEKSTLKQSSIYVTHLPKFEHALRDGAMYRISAFDVTRSNTRFKLSDFHFSIRFTAATLFEEVEESFCVIPKEFFRLRTHEELVLLANTNTELPDVMGEVVSTKAYRNGMSQTLERMLVHLRLQSI</sequence>
<reference evidence="2" key="2">
    <citation type="submission" date="2025-08" db="UniProtKB">
        <authorList>
            <consortium name="RefSeq"/>
        </authorList>
    </citation>
    <scope>IDENTIFICATION</scope>
    <source>
        <tissue evidence="2">Leaf</tissue>
    </source>
</reference>
<dbReference type="Proteomes" id="UP000694864">
    <property type="component" value="Chromosome 7"/>
</dbReference>
<organism evidence="1 2">
    <name type="scientific">Camelina sativa</name>
    <name type="common">False flax</name>
    <name type="synonym">Myagrum sativum</name>
    <dbReference type="NCBI Taxonomy" id="90675"/>
    <lineage>
        <taxon>Eukaryota</taxon>
        <taxon>Viridiplantae</taxon>
        <taxon>Streptophyta</taxon>
        <taxon>Embryophyta</taxon>
        <taxon>Tracheophyta</taxon>
        <taxon>Spermatophyta</taxon>
        <taxon>Magnoliopsida</taxon>
        <taxon>eudicotyledons</taxon>
        <taxon>Gunneridae</taxon>
        <taxon>Pentapetalae</taxon>
        <taxon>rosids</taxon>
        <taxon>malvids</taxon>
        <taxon>Brassicales</taxon>
        <taxon>Brassicaceae</taxon>
        <taxon>Camelineae</taxon>
        <taxon>Camelina</taxon>
    </lineage>
</organism>
<dbReference type="RefSeq" id="XP_019082555.1">
    <property type="nucleotide sequence ID" value="XM_019227010.1"/>
</dbReference>
<protein>
    <submittedName>
        <fullName evidence="2">Uncharacterized protein LOC104704357</fullName>
    </submittedName>
</protein>
<gene>
    <name evidence="2" type="primary">LOC104704357</name>
</gene>
<reference evidence="1" key="1">
    <citation type="journal article" date="2014" name="Nat. Commun.">
        <title>The emerging biofuel crop Camelina sativa retains a highly undifferentiated hexaploid genome structure.</title>
        <authorList>
            <person name="Kagale S."/>
            <person name="Koh C."/>
            <person name="Nixon J."/>
            <person name="Bollina V."/>
            <person name="Clarke W.E."/>
            <person name="Tuteja R."/>
            <person name="Spillane C."/>
            <person name="Robinson S.J."/>
            <person name="Links M.G."/>
            <person name="Clarke C."/>
            <person name="Higgins E.E."/>
            <person name="Huebert T."/>
            <person name="Sharpe A.G."/>
            <person name="Parkin I.A."/>
        </authorList>
    </citation>
    <scope>NUCLEOTIDE SEQUENCE [LARGE SCALE GENOMIC DNA]</scope>
    <source>
        <strain evidence="1">cv. DH55</strain>
    </source>
</reference>
<dbReference type="GeneID" id="104704357"/>
<dbReference type="PANTHER" id="PTHR47165:SF4">
    <property type="entry name" value="OS03G0429900 PROTEIN"/>
    <property type="match status" value="1"/>
</dbReference>
<evidence type="ECO:0000313" key="2">
    <source>
        <dbReference type="RefSeq" id="XP_019082555.1"/>
    </source>
</evidence>
<dbReference type="PANTHER" id="PTHR47165">
    <property type="entry name" value="OS03G0429900 PROTEIN"/>
    <property type="match status" value="1"/>
</dbReference>
<dbReference type="Gene3D" id="2.40.50.140">
    <property type="entry name" value="Nucleic acid-binding proteins"/>
    <property type="match status" value="1"/>
</dbReference>
<name>A0ABM1Q717_CAMSA</name>
<keyword evidence="1" id="KW-1185">Reference proteome</keyword>